<name>A0ABQ3DZQ1_9HYPH</name>
<sequence length="103" mass="12083">MIVEIVKFELPPKTNREAALNLYQQSTGKWLSNPDLIQKYYFFDEERALGGGVYYWQSREAMERWHGTDYSMMVRKLYGSEPQIEVFDALLHLDPSTTSVSRI</sequence>
<dbReference type="InterPro" id="IPR011008">
    <property type="entry name" value="Dimeric_a/b-barrel"/>
</dbReference>
<dbReference type="SUPFAM" id="SSF54909">
    <property type="entry name" value="Dimeric alpha+beta barrel"/>
    <property type="match status" value="1"/>
</dbReference>
<evidence type="ECO:0000313" key="2">
    <source>
        <dbReference type="Proteomes" id="UP000637980"/>
    </source>
</evidence>
<gene>
    <name evidence="1" type="ORF">GCM10007094_01650</name>
</gene>
<evidence type="ECO:0008006" key="3">
    <source>
        <dbReference type="Google" id="ProtNLM"/>
    </source>
</evidence>
<dbReference type="EMBL" id="BMXE01000001">
    <property type="protein sequence ID" value="GHB17720.1"/>
    <property type="molecule type" value="Genomic_DNA"/>
</dbReference>
<organism evidence="1 2">
    <name type="scientific">Pseudovibrio japonicus</name>
    <dbReference type="NCBI Taxonomy" id="366534"/>
    <lineage>
        <taxon>Bacteria</taxon>
        <taxon>Pseudomonadati</taxon>
        <taxon>Pseudomonadota</taxon>
        <taxon>Alphaproteobacteria</taxon>
        <taxon>Hyphomicrobiales</taxon>
        <taxon>Stappiaceae</taxon>
        <taxon>Pseudovibrio</taxon>
    </lineage>
</organism>
<dbReference type="RefSeq" id="WP_189434513.1">
    <property type="nucleotide sequence ID" value="NZ_BMXE01000001.1"/>
</dbReference>
<keyword evidence="2" id="KW-1185">Reference proteome</keyword>
<protein>
    <recommendedName>
        <fullName evidence="3">Monooxygenase</fullName>
    </recommendedName>
</protein>
<proteinExistence type="predicted"/>
<reference evidence="2" key="1">
    <citation type="journal article" date="2019" name="Int. J. Syst. Evol. Microbiol.">
        <title>The Global Catalogue of Microorganisms (GCM) 10K type strain sequencing project: providing services to taxonomists for standard genome sequencing and annotation.</title>
        <authorList>
            <consortium name="The Broad Institute Genomics Platform"/>
            <consortium name="The Broad Institute Genome Sequencing Center for Infectious Disease"/>
            <person name="Wu L."/>
            <person name="Ma J."/>
        </authorList>
    </citation>
    <scope>NUCLEOTIDE SEQUENCE [LARGE SCALE GENOMIC DNA]</scope>
    <source>
        <strain evidence="2">KCTC 12861</strain>
    </source>
</reference>
<comment type="caution">
    <text evidence="1">The sequence shown here is derived from an EMBL/GenBank/DDBJ whole genome shotgun (WGS) entry which is preliminary data.</text>
</comment>
<evidence type="ECO:0000313" key="1">
    <source>
        <dbReference type="EMBL" id="GHB17720.1"/>
    </source>
</evidence>
<accession>A0ABQ3DZQ1</accession>
<dbReference type="Proteomes" id="UP000637980">
    <property type="component" value="Unassembled WGS sequence"/>
</dbReference>
<dbReference type="Gene3D" id="3.30.70.100">
    <property type="match status" value="1"/>
</dbReference>